<evidence type="ECO:0000313" key="2">
    <source>
        <dbReference type="EMBL" id="GAA2157264.1"/>
    </source>
</evidence>
<feature type="domain" description="DUF397" evidence="1">
    <location>
        <begin position="4"/>
        <end position="56"/>
    </location>
</feature>
<sequence>MPPVWRKSSRSTNQGGECVEVAALSNVIGVRDSKQPDGGHLVLTTAEFAAVLRRLKDAK</sequence>
<evidence type="ECO:0000313" key="3">
    <source>
        <dbReference type="Proteomes" id="UP001501020"/>
    </source>
</evidence>
<comment type="caution">
    <text evidence="2">The sequence shown here is derived from an EMBL/GenBank/DDBJ whole genome shotgun (WGS) entry which is preliminary data.</text>
</comment>
<protein>
    <submittedName>
        <fullName evidence="2">DUF397 domain-containing protein</fullName>
    </submittedName>
</protein>
<dbReference type="Proteomes" id="UP001501020">
    <property type="component" value="Unassembled WGS sequence"/>
</dbReference>
<dbReference type="InterPro" id="IPR007278">
    <property type="entry name" value="DUF397"/>
</dbReference>
<keyword evidence="3" id="KW-1185">Reference proteome</keyword>
<dbReference type="EMBL" id="BAAAMR010000075">
    <property type="protein sequence ID" value="GAA2157264.1"/>
    <property type="molecule type" value="Genomic_DNA"/>
</dbReference>
<evidence type="ECO:0000259" key="1">
    <source>
        <dbReference type="Pfam" id="PF04149"/>
    </source>
</evidence>
<gene>
    <name evidence="2" type="ORF">GCM10009727_66980</name>
</gene>
<reference evidence="2 3" key="1">
    <citation type="journal article" date="2019" name="Int. J. Syst. Evol. Microbiol.">
        <title>The Global Catalogue of Microorganisms (GCM) 10K type strain sequencing project: providing services to taxonomists for standard genome sequencing and annotation.</title>
        <authorList>
            <consortium name="The Broad Institute Genomics Platform"/>
            <consortium name="The Broad Institute Genome Sequencing Center for Infectious Disease"/>
            <person name="Wu L."/>
            <person name="Ma J."/>
        </authorList>
    </citation>
    <scope>NUCLEOTIDE SEQUENCE [LARGE SCALE GENOMIC DNA]</scope>
    <source>
        <strain evidence="2 3">JCM 13850</strain>
    </source>
</reference>
<proteinExistence type="predicted"/>
<dbReference type="RefSeq" id="WP_344276528.1">
    <property type="nucleotide sequence ID" value="NZ_BAAAMR010000075.1"/>
</dbReference>
<name>A0ABN3AA33_9ACTN</name>
<organism evidence="2 3">
    <name type="scientific">Actinomadura napierensis</name>
    <dbReference type="NCBI Taxonomy" id="267854"/>
    <lineage>
        <taxon>Bacteria</taxon>
        <taxon>Bacillati</taxon>
        <taxon>Actinomycetota</taxon>
        <taxon>Actinomycetes</taxon>
        <taxon>Streptosporangiales</taxon>
        <taxon>Thermomonosporaceae</taxon>
        <taxon>Actinomadura</taxon>
    </lineage>
</organism>
<accession>A0ABN3AA33</accession>
<dbReference type="Pfam" id="PF04149">
    <property type="entry name" value="DUF397"/>
    <property type="match status" value="1"/>
</dbReference>